<proteinExistence type="predicted"/>
<gene>
    <name evidence="1" type="ORF">J1792_05465</name>
</gene>
<keyword evidence="2" id="KW-1185">Reference proteome</keyword>
<name>A0A939FJG5_9ACTN</name>
<sequence length="89" mass="9719">MRCVIARFPFDFIKSEVQTLMSGVEPEDATGPCAVIDDRTYPVKQVGQVITGLDRRDFTALELTRALGRLGFTCVTAPVAGRLGPITDF</sequence>
<reference evidence="1" key="1">
    <citation type="submission" date="2021-03" db="EMBL/GenBank/DDBJ databases">
        <title>Streptomyces strains.</title>
        <authorList>
            <person name="Lund M.B."/>
            <person name="Toerring T."/>
        </authorList>
    </citation>
    <scope>NUCLEOTIDE SEQUENCE</scope>
    <source>
        <strain evidence="1">JCM 4242</strain>
    </source>
</reference>
<dbReference type="Proteomes" id="UP000664781">
    <property type="component" value="Unassembled WGS sequence"/>
</dbReference>
<dbReference type="InterPro" id="IPR047719">
    <property type="entry name" value="SCO5918-like"/>
</dbReference>
<dbReference type="EMBL" id="JAFMOF010000001">
    <property type="protein sequence ID" value="MBO0652254.1"/>
    <property type="molecule type" value="Genomic_DNA"/>
</dbReference>
<dbReference type="NCBIfam" id="NF038312">
    <property type="entry name" value="SCO5918_fam"/>
    <property type="match status" value="1"/>
</dbReference>
<protein>
    <submittedName>
        <fullName evidence="1">SCO5918 family protein</fullName>
    </submittedName>
</protein>
<dbReference type="AlphaFoldDB" id="A0A939FJG5"/>
<accession>A0A939FJG5</accession>
<evidence type="ECO:0000313" key="2">
    <source>
        <dbReference type="Proteomes" id="UP000664781"/>
    </source>
</evidence>
<organism evidence="1 2">
    <name type="scientific">Streptomyces triculaminicus</name>
    <dbReference type="NCBI Taxonomy" id="2816232"/>
    <lineage>
        <taxon>Bacteria</taxon>
        <taxon>Bacillati</taxon>
        <taxon>Actinomycetota</taxon>
        <taxon>Actinomycetes</taxon>
        <taxon>Kitasatosporales</taxon>
        <taxon>Streptomycetaceae</taxon>
        <taxon>Streptomyces</taxon>
    </lineage>
</organism>
<comment type="caution">
    <text evidence="1">The sequence shown here is derived from an EMBL/GenBank/DDBJ whole genome shotgun (WGS) entry which is preliminary data.</text>
</comment>
<dbReference type="RefSeq" id="WP_086574012.1">
    <property type="nucleotide sequence ID" value="NZ_JAFMOF010000001.1"/>
</dbReference>
<evidence type="ECO:0000313" key="1">
    <source>
        <dbReference type="EMBL" id="MBO0652254.1"/>
    </source>
</evidence>